<sequence length="104" mass="12108">MLLYCVRFDASTQYYSSSNNDRRSACAAFNHQFVRRPARGFFVNYSCAHLLLVRRESRDFFENLTSVPRSEYVHSRANNMISSPRGDHGRRTRTRSEVEKPAIA</sequence>
<proteinExistence type="predicted"/>
<protein>
    <submittedName>
        <fullName evidence="2">Uncharacterized protein</fullName>
    </submittedName>
</protein>
<evidence type="ECO:0000313" key="2">
    <source>
        <dbReference type="EMBL" id="MBY32867.1"/>
    </source>
</evidence>
<gene>
    <name evidence="2" type="ORF">g.178474</name>
</gene>
<evidence type="ECO:0000256" key="1">
    <source>
        <dbReference type="SAM" id="MobiDB-lite"/>
    </source>
</evidence>
<accession>A0A2S2PU12</accession>
<name>A0A2S2PU12_SCHGA</name>
<dbReference type="EMBL" id="GGMR01020248">
    <property type="protein sequence ID" value="MBY32867.1"/>
    <property type="molecule type" value="Transcribed_RNA"/>
</dbReference>
<feature type="compositionally biased region" description="Basic and acidic residues" evidence="1">
    <location>
        <begin position="85"/>
        <end position="104"/>
    </location>
</feature>
<dbReference type="AlphaFoldDB" id="A0A2S2PU12"/>
<feature type="region of interest" description="Disordered" evidence="1">
    <location>
        <begin position="75"/>
        <end position="104"/>
    </location>
</feature>
<organism evidence="2">
    <name type="scientific">Schizaphis graminum</name>
    <name type="common">Green bug aphid</name>
    <dbReference type="NCBI Taxonomy" id="13262"/>
    <lineage>
        <taxon>Eukaryota</taxon>
        <taxon>Metazoa</taxon>
        <taxon>Ecdysozoa</taxon>
        <taxon>Arthropoda</taxon>
        <taxon>Hexapoda</taxon>
        <taxon>Insecta</taxon>
        <taxon>Pterygota</taxon>
        <taxon>Neoptera</taxon>
        <taxon>Paraneoptera</taxon>
        <taxon>Hemiptera</taxon>
        <taxon>Sternorrhyncha</taxon>
        <taxon>Aphidomorpha</taxon>
        <taxon>Aphidoidea</taxon>
        <taxon>Aphididae</taxon>
        <taxon>Aphidini</taxon>
        <taxon>Schizaphis</taxon>
    </lineage>
</organism>
<reference evidence="2" key="1">
    <citation type="submission" date="2018-04" db="EMBL/GenBank/DDBJ databases">
        <title>Transcriptome of Schizaphis graminum biotype I.</title>
        <authorList>
            <person name="Scully E.D."/>
            <person name="Geib S.M."/>
            <person name="Palmer N.A."/>
            <person name="Koch K."/>
            <person name="Bradshaw J."/>
            <person name="Heng-Moss T."/>
            <person name="Sarath G."/>
        </authorList>
    </citation>
    <scope>NUCLEOTIDE SEQUENCE</scope>
</reference>